<dbReference type="SUPFAM" id="SSF75005">
    <property type="entry name" value="Arabinanase/levansucrase/invertase"/>
    <property type="match status" value="2"/>
</dbReference>
<dbReference type="CDD" id="cd08994">
    <property type="entry name" value="GH43_62_32_68_117_130-like"/>
    <property type="match status" value="1"/>
</dbReference>
<evidence type="ECO:0008006" key="6">
    <source>
        <dbReference type="Google" id="ProtNLM"/>
    </source>
</evidence>
<dbReference type="GO" id="GO:0045493">
    <property type="term" value="P:xylan catabolic process"/>
    <property type="evidence" value="ECO:0007669"/>
    <property type="project" value="UniProtKB-KW"/>
</dbReference>
<dbReference type="PROSITE" id="PS51257">
    <property type="entry name" value="PROKAR_LIPOPROTEIN"/>
    <property type="match status" value="1"/>
</dbReference>
<dbReference type="RefSeq" id="WP_221409548.1">
    <property type="nucleotide sequence ID" value="NZ_QREG01000016.1"/>
</dbReference>
<dbReference type="Gene3D" id="2.115.10.20">
    <property type="entry name" value="Glycosyl hydrolase domain, family 43"/>
    <property type="match status" value="1"/>
</dbReference>
<keyword evidence="2" id="KW-0119">Carbohydrate metabolism</keyword>
<protein>
    <recommendedName>
        <fullName evidence="6">Glycosyl hydrolase family 43</fullName>
    </recommendedName>
</protein>
<accession>A0A3D9L0K2</accession>
<gene>
    <name evidence="4" type="ORF">C7460_11619</name>
</gene>
<reference evidence="4 5" key="1">
    <citation type="submission" date="2018-07" db="EMBL/GenBank/DDBJ databases">
        <title>Genomic Encyclopedia of Type Strains, Phase IV (KMG-IV): sequencing the most valuable type-strain genomes for metagenomic binning, comparative biology and taxonomic classification.</title>
        <authorList>
            <person name="Goeker M."/>
        </authorList>
    </citation>
    <scope>NUCLEOTIDE SEQUENCE [LARGE SCALE GENOMIC DNA]</scope>
    <source>
        <strain evidence="4 5">DSM 4134</strain>
    </source>
</reference>
<feature type="chain" id="PRO_5017654282" description="Glycosyl hydrolase family 43" evidence="3">
    <location>
        <begin position="23"/>
        <end position="376"/>
    </location>
</feature>
<evidence type="ECO:0000313" key="4">
    <source>
        <dbReference type="EMBL" id="RED95961.1"/>
    </source>
</evidence>
<dbReference type="Proteomes" id="UP000256779">
    <property type="component" value="Unassembled WGS sequence"/>
</dbReference>
<keyword evidence="3" id="KW-0732">Signal</keyword>
<evidence type="ECO:0000256" key="2">
    <source>
        <dbReference type="ARBA" id="ARBA00023277"/>
    </source>
</evidence>
<keyword evidence="1" id="KW-0624">Polysaccharide degradation</keyword>
<comment type="caution">
    <text evidence="4">The sequence shown here is derived from an EMBL/GenBank/DDBJ whole genome shotgun (WGS) entry which is preliminary data.</text>
</comment>
<dbReference type="InterPro" id="IPR052176">
    <property type="entry name" value="Glycosyl_Hydrlase_43_Enz"/>
</dbReference>
<dbReference type="EMBL" id="QREG01000016">
    <property type="protein sequence ID" value="RED95961.1"/>
    <property type="molecule type" value="Genomic_DNA"/>
</dbReference>
<organism evidence="4 5">
    <name type="scientific">Marinoscillum furvescens DSM 4134</name>
    <dbReference type="NCBI Taxonomy" id="1122208"/>
    <lineage>
        <taxon>Bacteria</taxon>
        <taxon>Pseudomonadati</taxon>
        <taxon>Bacteroidota</taxon>
        <taxon>Cytophagia</taxon>
        <taxon>Cytophagales</taxon>
        <taxon>Reichenbachiellaceae</taxon>
        <taxon>Marinoscillum</taxon>
    </lineage>
</organism>
<evidence type="ECO:0000313" key="5">
    <source>
        <dbReference type="Proteomes" id="UP000256779"/>
    </source>
</evidence>
<evidence type="ECO:0000256" key="3">
    <source>
        <dbReference type="SAM" id="SignalP"/>
    </source>
</evidence>
<proteinExistence type="predicted"/>
<keyword evidence="5" id="KW-1185">Reference proteome</keyword>
<dbReference type="InterPro" id="IPR023296">
    <property type="entry name" value="Glyco_hydro_beta-prop_sf"/>
</dbReference>
<sequence>MKEQLRNIVLFLMAIVMIASCAQKQQQSEASNGQPATSEFKLKLGQPALHSKFEDDIWSIWGGSVIKGADGQYHMFYSRWEKELGWAWETDSEIAHAVADSPFGPFEHKDVALPVRGAEYWDGLCTHNPTIHQFEGKYYLYYMGNTGDGKVYSTPGTIKLNPVHRNNQRVGVAVADDPNGPWKRFDTPLIDVSPNDDALDALITSNPSITRGPDGKYLMVYKAVMKKKPGVWGGPVVHCVATSDSPTGPFKKHDKPVFQAEGHDFPAEDPFIWYQDGKYRAIVKDMHGAFTDAGRALVLFDSEDGYDWTLADNPLVSTLKINWADGTTQEVEHLERPQLYIEDGKPVALLCASDVKDENGVLHSFNVQIPVKTTED</sequence>
<evidence type="ECO:0000256" key="1">
    <source>
        <dbReference type="ARBA" id="ARBA00022651"/>
    </source>
</evidence>
<dbReference type="PANTHER" id="PTHR43772:SF2">
    <property type="entry name" value="PUTATIVE (AFU_ORTHOLOGUE AFUA_2G04480)-RELATED"/>
    <property type="match status" value="1"/>
</dbReference>
<feature type="signal peptide" evidence="3">
    <location>
        <begin position="1"/>
        <end position="22"/>
    </location>
</feature>
<dbReference type="PANTHER" id="PTHR43772">
    <property type="entry name" value="ENDO-1,4-BETA-XYLANASE"/>
    <property type="match status" value="1"/>
</dbReference>
<keyword evidence="1" id="KW-0858">Xylan degradation</keyword>
<name>A0A3D9L0K2_MARFU</name>
<dbReference type="AlphaFoldDB" id="A0A3D9L0K2"/>